<dbReference type="RefSeq" id="XP_019859591.1">
    <property type="nucleotide sequence ID" value="XM_020004032.1"/>
</dbReference>
<evidence type="ECO:0000313" key="6">
    <source>
        <dbReference type="EnsemblMetazoa" id="XP_019859591.1"/>
    </source>
</evidence>
<dbReference type="GO" id="GO:0036503">
    <property type="term" value="P:ERAD pathway"/>
    <property type="evidence" value="ECO:0007669"/>
    <property type="project" value="TreeGrafter"/>
</dbReference>
<name>A0AAN0JRV1_AMPQE</name>
<dbReference type="Pfam" id="PF18402">
    <property type="entry name" value="Thioredoxin_14"/>
    <property type="match status" value="1"/>
</dbReference>
<proteinExistence type="predicted"/>
<evidence type="ECO:0000313" key="7">
    <source>
        <dbReference type="Proteomes" id="UP000007879"/>
    </source>
</evidence>
<dbReference type="Pfam" id="PF18400">
    <property type="entry name" value="Thioredoxin_12"/>
    <property type="match status" value="1"/>
</dbReference>
<organism evidence="6 7">
    <name type="scientific">Amphimedon queenslandica</name>
    <name type="common">Sponge</name>
    <dbReference type="NCBI Taxonomy" id="400682"/>
    <lineage>
        <taxon>Eukaryota</taxon>
        <taxon>Metazoa</taxon>
        <taxon>Porifera</taxon>
        <taxon>Demospongiae</taxon>
        <taxon>Heteroscleromorpha</taxon>
        <taxon>Haplosclerida</taxon>
        <taxon>Niphatidae</taxon>
        <taxon>Amphimedon</taxon>
    </lineage>
</organism>
<reference evidence="6" key="2">
    <citation type="submission" date="2024-06" db="UniProtKB">
        <authorList>
            <consortium name="EnsemblMetazoa"/>
        </authorList>
    </citation>
    <scope>IDENTIFICATION</scope>
</reference>
<sequence>MAPTFLCWLGVFFIFYETRVEANWASSPPISVKLKAQWNRSPLLLEASEYIAEIDERLFWQFVWQFRNLHQSSKTDKDQYESIMSAAKTMLVTPSDRLLSISLSLHTHSPAVQMFQQVSSEVYESLGGACDDVFININNRYVCNTEELNKELENINNNINSNSSDIQSFDHCYPFVSSLPTAILYGEIGTSRFSSFIELLWPKMEAGELRLCVRHFVLHKERDQLVLSGYGVQLAIKSTEYKAMDDTKVKEGDGSKSVDEADLIHEVGGFNFTRLKERYGALGSQLDDFKKHLLDQKKDLPQLKAWEVSDLGVQTVQSVLESEFPWNTLQEISHNLPVIAKTLSRLPVSRDVKTDIAYNQRVLQQVGVAPGDSVLLLNGLILQEDDMNVFSILDYLKRESRLLSGLEGLGIPSKYFVQMVSLAVHPQHSTFAVDMRNESVLFINNIEEDKRYSRWPSSVTEFLRPAFPGTLRQIRKNAFTIVSNVHEHGHRLAFS</sequence>
<dbReference type="InterPro" id="IPR040694">
    <property type="entry name" value="UGGT_TRXL_2"/>
</dbReference>
<accession>A0AAN0JRV1</accession>
<dbReference type="Pfam" id="PF18401">
    <property type="entry name" value="Thioredoxin_13"/>
    <property type="match status" value="1"/>
</dbReference>
<evidence type="ECO:0000259" key="5">
    <source>
        <dbReference type="Pfam" id="PF18402"/>
    </source>
</evidence>
<dbReference type="AlphaFoldDB" id="A0AAN0JRV1"/>
<keyword evidence="7" id="KW-1185">Reference proteome</keyword>
<feature type="chain" id="PRO_5042941104" description="UGGT thioredoxin-like domain-containing protein" evidence="2">
    <location>
        <begin position="23"/>
        <end position="495"/>
    </location>
</feature>
<feature type="domain" description="UGGT thioredoxin-like" evidence="3">
    <location>
        <begin position="41"/>
        <end position="220"/>
    </location>
</feature>
<evidence type="ECO:0000256" key="1">
    <source>
        <dbReference type="SAM" id="Coils"/>
    </source>
</evidence>
<protein>
    <recommendedName>
        <fullName evidence="8">UGGT thioredoxin-like domain-containing protein</fullName>
    </recommendedName>
</protein>
<dbReference type="PANTHER" id="PTHR11226:SF0">
    <property type="entry name" value="UDP-GLUCOSE:GLYCOPROTEIN GLUCOSYLTRANSFERASE"/>
    <property type="match status" value="1"/>
</dbReference>
<keyword evidence="1" id="KW-0175">Coiled coil</keyword>
<dbReference type="GO" id="GO:0005783">
    <property type="term" value="C:endoplasmic reticulum"/>
    <property type="evidence" value="ECO:0007669"/>
    <property type="project" value="TreeGrafter"/>
</dbReference>
<dbReference type="PANTHER" id="PTHR11226">
    <property type="entry name" value="UDP-GLUCOSE GLYCOPROTEIN:GLUCOSYLTRANSFERASE"/>
    <property type="match status" value="1"/>
</dbReference>
<dbReference type="InterPro" id="IPR040692">
    <property type="entry name" value="UGGT_TRXL_3"/>
</dbReference>
<dbReference type="EnsemblMetazoa" id="XM_020004032.1">
    <property type="protein sequence ID" value="XP_019859591.1"/>
    <property type="gene ID" value="LOC100634244"/>
</dbReference>
<dbReference type="GO" id="GO:0051082">
    <property type="term" value="F:unfolded protein binding"/>
    <property type="evidence" value="ECO:0007669"/>
    <property type="project" value="TreeGrafter"/>
</dbReference>
<evidence type="ECO:0008006" key="8">
    <source>
        <dbReference type="Google" id="ProtNLM"/>
    </source>
</evidence>
<dbReference type="Proteomes" id="UP000007879">
    <property type="component" value="Unassembled WGS sequence"/>
</dbReference>
<feature type="signal peptide" evidence="2">
    <location>
        <begin position="1"/>
        <end position="22"/>
    </location>
</feature>
<dbReference type="GO" id="GO:0003980">
    <property type="term" value="F:UDP-glucose:glycoprotein glucosyltransferase activity"/>
    <property type="evidence" value="ECO:0007669"/>
    <property type="project" value="InterPro"/>
</dbReference>
<dbReference type="InterPro" id="IPR009448">
    <property type="entry name" value="UDP-g_GGtrans"/>
</dbReference>
<feature type="coiled-coil region" evidence="1">
    <location>
        <begin position="138"/>
        <end position="165"/>
    </location>
</feature>
<feature type="domain" description="UGGT thioredoxin-like" evidence="5">
    <location>
        <begin position="434"/>
        <end position="483"/>
    </location>
</feature>
<dbReference type="GO" id="GO:0018279">
    <property type="term" value="P:protein N-linked glycosylation via asparagine"/>
    <property type="evidence" value="ECO:0007669"/>
    <property type="project" value="TreeGrafter"/>
</dbReference>
<evidence type="ECO:0000259" key="4">
    <source>
        <dbReference type="Pfam" id="PF18401"/>
    </source>
</evidence>
<reference evidence="7" key="1">
    <citation type="journal article" date="2010" name="Nature">
        <title>The Amphimedon queenslandica genome and the evolution of animal complexity.</title>
        <authorList>
            <person name="Srivastava M."/>
            <person name="Simakov O."/>
            <person name="Chapman J."/>
            <person name="Fahey B."/>
            <person name="Gauthier M.E."/>
            <person name="Mitros T."/>
            <person name="Richards G.S."/>
            <person name="Conaco C."/>
            <person name="Dacre M."/>
            <person name="Hellsten U."/>
            <person name="Larroux C."/>
            <person name="Putnam N.H."/>
            <person name="Stanke M."/>
            <person name="Adamska M."/>
            <person name="Darling A."/>
            <person name="Degnan S.M."/>
            <person name="Oakley T.H."/>
            <person name="Plachetzki D.C."/>
            <person name="Zhai Y."/>
            <person name="Adamski M."/>
            <person name="Calcino A."/>
            <person name="Cummins S.F."/>
            <person name="Goodstein D.M."/>
            <person name="Harris C."/>
            <person name="Jackson D.J."/>
            <person name="Leys S.P."/>
            <person name="Shu S."/>
            <person name="Woodcroft B.J."/>
            <person name="Vervoort M."/>
            <person name="Kosik K.S."/>
            <person name="Manning G."/>
            <person name="Degnan B.M."/>
            <person name="Rokhsar D.S."/>
        </authorList>
    </citation>
    <scope>NUCLEOTIDE SEQUENCE [LARGE SCALE GENOMIC DNA]</scope>
</reference>
<evidence type="ECO:0000256" key="2">
    <source>
        <dbReference type="SAM" id="SignalP"/>
    </source>
</evidence>
<keyword evidence="2" id="KW-0732">Signal</keyword>
<dbReference type="InterPro" id="IPR040693">
    <property type="entry name" value="UGGT_TRXL_1"/>
</dbReference>
<dbReference type="KEGG" id="aqu:100634244"/>
<feature type="domain" description="UGGT thioredoxin-like" evidence="4">
    <location>
        <begin position="296"/>
        <end position="420"/>
    </location>
</feature>
<dbReference type="GeneID" id="100634244"/>
<evidence type="ECO:0000259" key="3">
    <source>
        <dbReference type="Pfam" id="PF18400"/>
    </source>
</evidence>